<dbReference type="HOGENOM" id="CLU_395296_0_0_6"/>
<feature type="compositionally biased region" description="Polar residues" evidence="1">
    <location>
        <begin position="444"/>
        <end position="459"/>
    </location>
</feature>
<protein>
    <submittedName>
        <fullName evidence="3">Putative helicase</fullName>
    </submittedName>
</protein>
<dbReference type="EMBL" id="JH603164">
    <property type="protein sequence ID" value="EIC23837.1"/>
    <property type="molecule type" value="Genomic_DNA"/>
</dbReference>
<feature type="region of interest" description="Disordered" evidence="1">
    <location>
        <begin position="10"/>
        <end position="35"/>
    </location>
</feature>
<feature type="region of interest" description="Disordered" evidence="1">
    <location>
        <begin position="421"/>
        <end position="489"/>
    </location>
</feature>
<name>H8YW46_9GAMM</name>
<dbReference type="STRING" id="631362.Thi970DRAFT_00349"/>
<gene>
    <name evidence="3" type="ORF">Thi970DRAFT_00349</name>
</gene>
<evidence type="ECO:0000313" key="3">
    <source>
        <dbReference type="EMBL" id="EIC23837.1"/>
    </source>
</evidence>
<sequence length="697" mass="77338">MSGWMSRWLNAGGEEQTATRPPTKTAMAAAPSPSFNDEEIPRYPPFVKGLPLPTLPQLMATQSELIARLRKELMLGDDDDGTNRWESYILPVIERYAAFVHLIPASEAHHHRGAGGLYRHGLEAAFHATRSSKGVMIGLDRPRVERRQLEPRLRVAAALGGLFHDAGKVIHDVTATDRDGRSSWSPIDQDLDDWANQRGLDRYFLHWREQRAQGGHEAFNLIALKRILPARVERWLSHPDPNLYSGFLAAITGVPHSSPLVELVRKADRVSVEQDLREHRIESIDTAVGVPVDRYLIDAMRRLLHDGRWTVNFPGARVWLFADLGLHLVWPAAAKDMSELLAKDRVPGIPRDPDTIAEVLLERGLAIPRLDALGQHPTWRMAPALLSGENGKPVELAMLRLKDTGVLFPFGAPGTVELWSAPEESQPARSEPQRPSEPVVASQDAPSGQPESTPASVGTTVPLASEPSVVSAAGKPSEPSPALSSNPSTAAIEQARRWLTKSSTSTARLAKTIDSLDRDLHTHALWRDGLLWLRYPDWFETTGWPAPEAAQALSEDGWLEPDPQTPMRRVRDHAGQRWLALNAQLSEQLGTVLGEPRDRQPAPEDPEATIRQPDQSVLVGPPSARTDPDDPRLIEIILRELAIQHGGGDGSHACVLEQRQLKALARKHHLGVFRLRTRLLNDPRVREDNQRRLVVTI</sequence>
<keyword evidence="3" id="KW-0547">Nucleotide-binding</keyword>
<keyword evidence="3" id="KW-0067">ATP-binding</keyword>
<accession>H8YW46</accession>
<keyword evidence="3" id="KW-0378">Hydrolase</keyword>
<feature type="domain" description="Uncharacterised" evidence="2">
    <location>
        <begin position="50"/>
        <end position="367"/>
    </location>
</feature>
<keyword evidence="3" id="KW-0347">Helicase</keyword>
<dbReference type="Pfam" id="PF07514">
    <property type="entry name" value="TraI_2"/>
    <property type="match status" value="1"/>
</dbReference>
<feature type="region of interest" description="Disordered" evidence="1">
    <location>
        <begin position="594"/>
        <end position="629"/>
    </location>
</feature>
<dbReference type="OrthoDB" id="6190309at2"/>
<evidence type="ECO:0000259" key="2">
    <source>
        <dbReference type="Pfam" id="PF07514"/>
    </source>
</evidence>
<dbReference type="Proteomes" id="UP000002964">
    <property type="component" value="Unassembled WGS sequence"/>
</dbReference>
<proteinExistence type="predicted"/>
<reference evidence="3 4" key="2">
    <citation type="submission" date="2011-11" db="EMBL/GenBank/DDBJ databases">
        <authorList>
            <consortium name="US DOE Joint Genome Institute"/>
            <person name="Lucas S."/>
            <person name="Han J."/>
            <person name="Lapidus A."/>
            <person name="Cheng J.-F."/>
            <person name="Goodwin L."/>
            <person name="Pitluck S."/>
            <person name="Peters L."/>
            <person name="Ovchinnikova G."/>
            <person name="Zhang X."/>
            <person name="Detter J.C."/>
            <person name="Han C."/>
            <person name="Tapia R."/>
            <person name="Land M."/>
            <person name="Hauser L."/>
            <person name="Kyrpides N."/>
            <person name="Ivanova N."/>
            <person name="Pagani I."/>
            <person name="Vogl K."/>
            <person name="Liu Z."/>
            <person name="Overmann J."/>
            <person name="Frigaard N.-U."/>
            <person name="Bryant D."/>
            <person name="Woyke T."/>
        </authorList>
    </citation>
    <scope>NUCLEOTIDE SEQUENCE [LARGE SCALE GENOMIC DNA]</scope>
    <source>
        <strain evidence="3 4">970</strain>
    </source>
</reference>
<dbReference type="AlphaFoldDB" id="H8YW46"/>
<dbReference type="NCBIfam" id="NF041494">
    <property type="entry name" value="MobH"/>
    <property type="match status" value="1"/>
</dbReference>
<evidence type="ECO:0000256" key="1">
    <source>
        <dbReference type="SAM" id="MobiDB-lite"/>
    </source>
</evidence>
<evidence type="ECO:0000313" key="4">
    <source>
        <dbReference type="Proteomes" id="UP000002964"/>
    </source>
</evidence>
<reference evidence="4" key="1">
    <citation type="submission" date="2011-06" db="EMBL/GenBank/DDBJ databases">
        <authorList>
            <consortium name="US DOE Joint Genome Institute (JGI-PGF)"/>
            <person name="Lucas S."/>
            <person name="Han J."/>
            <person name="Lapidus A."/>
            <person name="Cheng J.-F."/>
            <person name="Goodwin L."/>
            <person name="Pitluck S."/>
            <person name="Peters L."/>
            <person name="Land M.L."/>
            <person name="Hauser L."/>
            <person name="Vogl K."/>
            <person name="Liu Z."/>
            <person name="Overmann J."/>
            <person name="Frigaard N.-U."/>
            <person name="Bryant D.A."/>
            <person name="Woyke T.J."/>
        </authorList>
    </citation>
    <scope>NUCLEOTIDE SEQUENCE [LARGE SCALE GENOMIC DNA]</scope>
    <source>
        <strain evidence="4">970</strain>
    </source>
</reference>
<dbReference type="InterPro" id="IPR011119">
    <property type="entry name" value="Unchr_helicase_relaxase_TraI"/>
</dbReference>
<dbReference type="Gene3D" id="1.10.3210.40">
    <property type="match status" value="1"/>
</dbReference>
<dbReference type="eggNOG" id="COG3481">
    <property type="taxonomic scope" value="Bacteria"/>
</dbReference>
<organism evidence="3 4">
    <name type="scientific">Thiorhodovibrio frisius</name>
    <dbReference type="NCBI Taxonomy" id="631362"/>
    <lineage>
        <taxon>Bacteria</taxon>
        <taxon>Pseudomonadati</taxon>
        <taxon>Pseudomonadota</taxon>
        <taxon>Gammaproteobacteria</taxon>
        <taxon>Chromatiales</taxon>
        <taxon>Chromatiaceae</taxon>
        <taxon>Thiorhodovibrio</taxon>
    </lineage>
</organism>
<keyword evidence="4" id="KW-1185">Reference proteome</keyword>
<dbReference type="GO" id="GO:0004386">
    <property type="term" value="F:helicase activity"/>
    <property type="evidence" value="ECO:0007669"/>
    <property type="project" value="UniProtKB-KW"/>
</dbReference>